<proteinExistence type="predicted"/>
<evidence type="ECO:0000313" key="2">
    <source>
        <dbReference type="Proteomes" id="UP000008021"/>
    </source>
</evidence>
<dbReference type="Proteomes" id="UP000008021">
    <property type="component" value="Chromosome 7"/>
</dbReference>
<name>A0A0E0E7G4_9ORYZ</name>
<evidence type="ECO:0000313" key="1">
    <source>
        <dbReference type="EnsemblPlants" id="OMERI07G01810.1"/>
    </source>
</evidence>
<dbReference type="EnsemblPlants" id="OMERI07G01810.1">
    <property type="protein sequence ID" value="OMERI07G01810.1"/>
    <property type="gene ID" value="OMERI07G01810"/>
</dbReference>
<protein>
    <submittedName>
        <fullName evidence="1">Uncharacterized protein</fullName>
    </submittedName>
</protein>
<keyword evidence="2" id="KW-1185">Reference proteome</keyword>
<accession>A0A0E0E7G4</accession>
<dbReference type="HOGENOM" id="CLU_1542515_0_0_1"/>
<sequence>MLLDTSLIILLFSIKTERETLVKDKFAYGPICQSLFLSSSSSLSLFFFDSNVKVLLGDVRRSASLYYGLLDRVREARWGPFDGDQLAAAAGGVRGGERRGRRDGCPRCARRRLLRRVQLGDGGAAATCACPTAFPATCATSSASRTTMRTTMKSSGFSRGASIYRGVTRSLLIT</sequence>
<reference evidence="1" key="1">
    <citation type="submission" date="2015-04" db="UniProtKB">
        <authorList>
            <consortium name="EnsemblPlants"/>
        </authorList>
    </citation>
    <scope>IDENTIFICATION</scope>
</reference>
<dbReference type="Gramene" id="OMERI07G01810.1">
    <property type="protein sequence ID" value="OMERI07G01810.1"/>
    <property type="gene ID" value="OMERI07G01810"/>
</dbReference>
<reference evidence="1" key="2">
    <citation type="submission" date="2018-05" db="EMBL/GenBank/DDBJ databases">
        <title>OmerRS3 (Oryza meridionalis Reference Sequence Version 3).</title>
        <authorList>
            <person name="Zhang J."/>
            <person name="Kudrna D."/>
            <person name="Lee S."/>
            <person name="Talag J."/>
            <person name="Welchert J."/>
            <person name="Wing R.A."/>
        </authorList>
    </citation>
    <scope>NUCLEOTIDE SEQUENCE [LARGE SCALE GENOMIC DNA]</scope>
    <source>
        <strain evidence="1">cv. OR44</strain>
    </source>
</reference>
<organism evidence="1">
    <name type="scientific">Oryza meridionalis</name>
    <dbReference type="NCBI Taxonomy" id="40149"/>
    <lineage>
        <taxon>Eukaryota</taxon>
        <taxon>Viridiplantae</taxon>
        <taxon>Streptophyta</taxon>
        <taxon>Embryophyta</taxon>
        <taxon>Tracheophyta</taxon>
        <taxon>Spermatophyta</taxon>
        <taxon>Magnoliopsida</taxon>
        <taxon>Liliopsida</taxon>
        <taxon>Poales</taxon>
        <taxon>Poaceae</taxon>
        <taxon>BOP clade</taxon>
        <taxon>Oryzoideae</taxon>
        <taxon>Oryzeae</taxon>
        <taxon>Oryzinae</taxon>
        <taxon>Oryza</taxon>
    </lineage>
</organism>
<dbReference type="AlphaFoldDB" id="A0A0E0E7G4"/>